<evidence type="ECO:0008006" key="18">
    <source>
        <dbReference type="Google" id="ProtNLM"/>
    </source>
</evidence>
<feature type="domain" description="Ionotropic glutamate receptor C-terminal" evidence="14">
    <location>
        <begin position="12"/>
        <end position="324"/>
    </location>
</feature>
<dbReference type="SMART" id="SM00918">
    <property type="entry name" value="Lig_chan-Glu_bd"/>
    <property type="match status" value="1"/>
</dbReference>
<dbReference type="SMART" id="SM00079">
    <property type="entry name" value="PBPe"/>
    <property type="match status" value="1"/>
</dbReference>
<name>A0AAW0UMQ0_SCYPA</name>
<gene>
    <name evidence="16" type="ORF">O3P69_002609</name>
</gene>
<dbReference type="GO" id="GO:0050906">
    <property type="term" value="P:detection of stimulus involved in sensory perception"/>
    <property type="evidence" value="ECO:0007669"/>
    <property type="project" value="UniProtKB-ARBA"/>
</dbReference>
<dbReference type="InterPro" id="IPR052192">
    <property type="entry name" value="Insect_Ionotropic_Sensory_Rcpt"/>
</dbReference>
<dbReference type="GO" id="GO:0015276">
    <property type="term" value="F:ligand-gated monoatomic ion channel activity"/>
    <property type="evidence" value="ECO:0007669"/>
    <property type="project" value="InterPro"/>
</dbReference>
<protein>
    <recommendedName>
        <fullName evidence="18">Ionotropic glutamate receptor L-glutamate and glycine-binding domain-containing protein</fullName>
    </recommendedName>
</protein>
<dbReference type="GO" id="GO:0005886">
    <property type="term" value="C:plasma membrane"/>
    <property type="evidence" value="ECO:0007669"/>
    <property type="project" value="UniProtKB-SubCell"/>
</dbReference>
<comment type="similarity">
    <text evidence="2">Belongs to the glutamate-gated ion channel (TC 1.A.10.1) family.</text>
</comment>
<evidence type="ECO:0000256" key="11">
    <source>
        <dbReference type="ARBA" id="ARBA00023286"/>
    </source>
</evidence>
<dbReference type="PANTHER" id="PTHR42643">
    <property type="entry name" value="IONOTROPIC RECEPTOR 20A-RELATED"/>
    <property type="match status" value="1"/>
</dbReference>
<dbReference type="Pfam" id="PF10613">
    <property type="entry name" value="Lig_chan-Glu_bd"/>
    <property type="match status" value="1"/>
</dbReference>
<keyword evidence="3" id="KW-0813">Transport</keyword>
<organism evidence="16 17">
    <name type="scientific">Scylla paramamosain</name>
    <name type="common">Mud crab</name>
    <dbReference type="NCBI Taxonomy" id="85552"/>
    <lineage>
        <taxon>Eukaryota</taxon>
        <taxon>Metazoa</taxon>
        <taxon>Ecdysozoa</taxon>
        <taxon>Arthropoda</taxon>
        <taxon>Crustacea</taxon>
        <taxon>Multicrustacea</taxon>
        <taxon>Malacostraca</taxon>
        <taxon>Eumalacostraca</taxon>
        <taxon>Eucarida</taxon>
        <taxon>Decapoda</taxon>
        <taxon>Pleocyemata</taxon>
        <taxon>Brachyura</taxon>
        <taxon>Eubrachyura</taxon>
        <taxon>Portunoidea</taxon>
        <taxon>Portunidae</taxon>
        <taxon>Portuninae</taxon>
        <taxon>Scylla</taxon>
    </lineage>
</organism>
<keyword evidence="4" id="KW-1003">Cell membrane</keyword>
<feature type="transmembrane region" description="Helical" evidence="13">
    <location>
        <begin position="161"/>
        <end position="179"/>
    </location>
</feature>
<keyword evidence="6 13" id="KW-1133">Transmembrane helix</keyword>
<keyword evidence="7" id="KW-0406">Ion transport</keyword>
<evidence type="ECO:0000256" key="9">
    <source>
        <dbReference type="ARBA" id="ARBA00023170"/>
    </source>
</evidence>
<dbReference type="Gene3D" id="3.40.190.10">
    <property type="entry name" value="Periplasmic binding protein-like II"/>
    <property type="match status" value="3"/>
</dbReference>
<keyword evidence="5 13" id="KW-0812">Transmembrane</keyword>
<evidence type="ECO:0000256" key="12">
    <source>
        <dbReference type="ARBA" id="ARBA00023303"/>
    </source>
</evidence>
<dbReference type="InterPro" id="IPR001320">
    <property type="entry name" value="Iontro_rcpt_C"/>
</dbReference>
<comment type="subcellular location">
    <subcellularLocation>
        <location evidence="1">Cell membrane</location>
        <topology evidence="1">Multi-pass membrane protein</topology>
    </subcellularLocation>
</comment>
<evidence type="ECO:0000256" key="3">
    <source>
        <dbReference type="ARBA" id="ARBA00022448"/>
    </source>
</evidence>
<evidence type="ECO:0000313" key="17">
    <source>
        <dbReference type="Proteomes" id="UP001487740"/>
    </source>
</evidence>
<dbReference type="EMBL" id="JARAKH010000009">
    <property type="protein sequence ID" value="KAK8400944.1"/>
    <property type="molecule type" value="Genomic_DNA"/>
</dbReference>
<sequence length="377" mass="42162">MVEHWWNATTECLRVAVLVFYPFIFMSEDGPPYKVTGSMKEVLDIIARKLSFCYEYVVPEDRQFGLKMTNGSWTGMIGILVRQEANVTGVVLGLDGERTSEVDFSDFLYIDQQRIVHKRPVLESDMAGFLKPYTAAVARQFKERNVECAYTFSTRGGSQQAVAGMWLVLSVIICTVYRSNLKAMLIKPRLVLPFGNLKELAESGIPCFTFRGTLLHRNIEAAEEGTTVWHLKRKLIAHNDVEGAVGDMSTGQHAMFTTYVGLLSVIHSSFVKTKTCSLYMTDDSYFGPRCLTIAFPKGSPLRQGVNPIITKLRESGILQSLFMKYAIHASTCLRSDPIKVDNILRPLQMGDVYGVCLLYVGGMMIATLTLLAEIMVT</sequence>
<evidence type="ECO:0000256" key="8">
    <source>
        <dbReference type="ARBA" id="ARBA00023136"/>
    </source>
</evidence>
<keyword evidence="12" id="KW-0407">Ion channel</keyword>
<keyword evidence="11" id="KW-1071">Ligand-gated ion channel</keyword>
<dbReference type="InterPro" id="IPR019594">
    <property type="entry name" value="Glu/Gly-bd"/>
</dbReference>
<comment type="caution">
    <text evidence="16">The sequence shown here is derived from an EMBL/GenBank/DDBJ whole genome shotgun (WGS) entry which is preliminary data.</text>
</comment>
<evidence type="ECO:0000256" key="4">
    <source>
        <dbReference type="ARBA" id="ARBA00022475"/>
    </source>
</evidence>
<dbReference type="SUPFAM" id="SSF53850">
    <property type="entry name" value="Periplasmic binding protein-like II"/>
    <property type="match status" value="1"/>
</dbReference>
<dbReference type="Proteomes" id="UP001487740">
    <property type="component" value="Unassembled WGS sequence"/>
</dbReference>
<keyword evidence="8 13" id="KW-0472">Membrane</keyword>
<evidence type="ECO:0000256" key="2">
    <source>
        <dbReference type="ARBA" id="ARBA00008685"/>
    </source>
</evidence>
<dbReference type="AlphaFoldDB" id="A0AAW0UMQ0"/>
<evidence type="ECO:0000259" key="15">
    <source>
        <dbReference type="SMART" id="SM00918"/>
    </source>
</evidence>
<keyword evidence="9" id="KW-0675">Receptor</keyword>
<evidence type="ECO:0000256" key="13">
    <source>
        <dbReference type="SAM" id="Phobius"/>
    </source>
</evidence>
<evidence type="ECO:0000256" key="1">
    <source>
        <dbReference type="ARBA" id="ARBA00004651"/>
    </source>
</evidence>
<evidence type="ECO:0000256" key="5">
    <source>
        <dbReference type="ARBA" id="ARBA00022692"/>
    </source>
</evidence>
<proteinExistence type="inferred from homology"/>
<dbReference type="PANTHER" id="PTHR42643:SF24">
    <property type="entry name" value="IONOTROPIC RECEPTOR 60A"/>
    <property type="match status" value="1"/>
</dbReference>
<feature type="transmembrane region" description="Helical" evidence="13">
    <location>
        <begin position="352"/>
        <end position="372"/>
    </location>
</feature>
<evidence type="ECO:0000256" key="6">
    <source>
        <dbReference type="ARBA" id="ARBA00022989"/>
    </source>
</evidence>
<keyword evidence="17" id="KW-1185">Reference proteome</keyword>
<evidence type="ECO:0000256" key="10">
    <source>
        <dbReference type="ARBA" id="ARBA00023180"/>
    </source>
</evidence>
<evidence type="ECO:0000313" key="16">
    <source>
        <dbReference type="EMBL" id="KAK8400944.1"/>
    </source>
</evidence>
<accession>A0AAW0UMQ0</accession>
<keyword evidence="10" id="KW-0325">Glycoprotein</keyword>
<feature type="domain" description="Ionotropic glutamate receptor L-glutamate and glycine-binding" evidence="15">
    <location>
        <begin position="22"/>
        <end position="82"/>
    </location>
</feature>
<evidence type="ECO:0000259" key="14">
    <source>
        <dbReference type="SMART" id="SM00079"/>
    </source>
</evidence>
<evidence type="ECO:0000256" key="7">
    <source>
        <dbReference type="ARBA" id="ARBA00023065"/>
    </source>
</evidence>
<reference evidence="16 17" key="1">
    <citation type="submission" date="2023-03" db="EMBL/GenBank/DDBJ databases">
        <title>High-quality genome of Scylla paramamosain provides insights in environmental adaptation.</title>
        <authorList>
            <person name="Zhang L."/>
        </authorList>
    </citation>
    <scope>NUCLEOTIDE SEQUENCE [LARGE SCALE GENOMIC DNA]</scope>
    <source>
        <strain evidence="16">LZ_2023a</strain>
        <tissue evidence="16">Muscle</tissue>
    </source>
</reference>